<evidence type="ECO:0000259" key="2">
    <source>
        <dbReference type="SMART" id="SM00769"/>
    </source>
</evidence>
<dbReference type="EMBL" id="OZ021736">
    <property type="protein sequence ID" value="CAK9314618.1"/>
    <property type="molecule type" value="Genomic_DNA"/>
</dbReference>
<dbReference type="Gene3D" id="2.60.40.1820">
    <property type="match status" value="1"/>
</dbReference>
<organism evidence="3 4">
    <name type="scientific">Citrullus colocynthis</name>
    <name type="common">colocynth</name>
    <dbReference type="NCBI Taxonomy" id="252529"/>
    <lineage>
        <taxon>Eukaryota</taxon>
        <taxon>Viridiplantae</taxon>
        <taxon>Streptophyta</taxon>
        <taxon>Embryophyta</taxon>
        <taxon>Tracheophyta</taxon>
        <taxon>Spermatophyta</taxon>
        <taxon>Magnoliopsida</taxon>
        <taxon>eudicotyledons</taxon>
        <taxon>Gunneridae</taxon>
        <taxon>Pentapetalae</taxon>
        <taxon>rosids</taxon>
        <taxon>fabids</taxon>
        <taxon>Cucurbitales</taxon>
        <taxon>Cucurbitaceae</taxon>
        <taxon>Benincaseae</taxon>
        <taxon>Citrullus</taxon>
    </lineage>
</organism>
<keyword evidence="1" id="KW-0472">Membrane</keyword>
<evidence type="ECO:0000313" key="4">
    <source>
        <dbReference type="Proteomes" id="UP001642487"/>
    </source>
</evidence>
<dbReference type="InterPro" id="IPR004864">
    <property type="entry name" value="LEA_2"/>
</dbReference>
<keyword evidence="1" id="KW-0812">Transmembrane</keyword>
<dbReference type="PANTHER" id="PTHR31852">
    <property type="entry name" value="LATE EMBRYOGENESIS ABUNDANT (LEA) HYDROXYPROLINE-RICH GLYCOPROTEIN FAMILY"/>
    <property type="match status" value="1"/>
</dbReference>
<evidence type="ECO:0000313" key="3">
    <source>
        <dbReference type="EMBL" id="CAK9314618.1"/>
    </source>
</evidence>
<keyword evidence="4" id="KW-1185">Reference proteome</keyword>
<reference evidence="3 4" key="1">
    <citation type="submission" date="2024-03" db="EMBL/GenBank/DDBJ databases">
        <authorList>
            <person name="Gkanogiannis A."/>
            <person name="Becerra Lopez-Lavalle L."/>
        </authorList>
    </citation>
    <scope>NUCLEOTIDE SEQUENCE [LARGE SCALE GENOMIC DNA]</scope>
</reference>
<dbReference type="InterPro" id="IPR055301">
    <property type="entry name" value="Lea14-like_2"/>
</dbReference>
<dbReference type="SUPFAM" id="SSF117070">
    <property type="entry name" value="LEA14-like"/>
    <property type="match status" value="1"/>
</dbReference>
<accession>A0ABP0Y6Q3</accession>
<keyword evidence="1" id="KW-1133">Transmembrane helix</keyword>
<proteinExistence type="predicted"/>
<feature type="domain" description="Water stress and hypersensitive response" evidence="2">
    <location>
        <begin position="47"/>
        <end position="167"/>
    </location>
</feature>
<name>A0ABP0Y6Q3_9ROSI</name>
<protein>
    <recommendedName>
        <fullName evidence="2">Water stress and hypersensitive response domain-containing protein</fullName>
    </recommendedName>
</protein>
<dbReference type="Pfam" id="PF03168">
    <property type="entry name" value="LEA_2"/>
    <property type="match status" value="1"/>
</dbReference>
<dbReference type="SMART" id="SM00769">
    <property type="entry name" value="WHy"/>
    <property type="match status" value="1"/>
</dbReference>
<dbReference type="Proteomes" id="UP001642487">
    <property type="component" value="Chromosome 2"/>
</dbReference>
<evidence type="ECO:0000256" key="1">
    <source>
        <dbReference type="SAM" id="Phobius"/>
    </source>
</evidence>
<gene>
    <name evidence="3" type="ORF">CITCOLO1_LOCUS6380</name>
</gene>
<feature type="transmembrane region" description="Helical" evidence="1">
    <location>
        <begin position="12"/>
        <end position="35"/>
    </location>
</feature>
<dbReference type="InterPro" id="IPR013990">
    <property type="entry name" value="WHy-dom"/>
</dbReference>
<sequence>MAAPCTKLLRNICIAILLCLILTVILILILAFTVFKPKRPIIAVDSVSLIDLNVSLVSGVDLNLSLMVDLSVENPNKVAFEYSQSTAVVSYRGEEVGEAPIPAGRLSAEGTEKMNLTLTMMANRMLAKSEVFSDVVSGQLPISTFARLSGKVKVIGVFKIHVVASSSCDLTIDITNGSIGDQQCQYRTKL</sequence>